<reference evidence="1 2" key="1">
    <citation type="journal article" date="2021" name="Int. J. Syst. Evol. Microbiol.">
        <title>Reticulibacter mediterranei gen. nov., sp. nov., within the new family Reticulibacteraceae fam. nov., and Ktedonospora formicarum gen. nov., sp. nov., Ktedonobacter robiniae sp. nov., Dictyobacter formicarum sp. nov. and Dictyobacter arantiisoli sp. nov., belonging to the class Ktedonobacteria.</title>
        <authorList>
            <person name="Yabe S."/>
            <person name="Zheng Y."/>
            <person name="Wang C.M."/>
            <person name="Sakai Y."/>
            <person name="Abe K."/>
            <person name="Yokota A."/>
            <person name="Donadio S."/>
            <person name="Cavaletti L."/>
            <person name="Monciardini P."/>
        </authorList>
    </citation>
    <scope>NUCLEOTIDE SEQUENCE [LARGE SCALE GENOMIC DNA]</scope>
    <source>
        <strain evidence="1 2">SOSP1-9</strain>
    </source>
</reference>
<protein>
    <submittedName>
        <fullName evidence="1">Uncharacterized protein</fullName>
    </submittedName>
</protein>
<sequence>MSTNRYADQLVAHPVGTSSTLMNIACLLGWSLPFSAGKEEKHEELHCLIENSLAQEREGGSPVALAFNEFKPTNMTFDNTITVG</sequence>
<evidence type="ECO:0000313" key="2">
    <source>
        <dbReference type="Proteomes" id="UP000635565"/>
    </source>
</evidence>
<dbReference type="Proteomes" id="UP000635565">
    <property type="component" value="Unassembled WGS sequence"/>
</dbReference>
<evidence type="ECO:0000313" key="1">
    <source>
        <dbReference type="EMBL" id="GHO88530.1"/>
    </source>
</evidence>
<name>A0ABQ3VRT4_9CHLR</name>
<proteinExistence type="predicted"/>
<organism evidence="1 2">
    <name type="scientific">Dictyobacter formicarum</name>
    <dbReference type="NCBI Taxonomy" id="2778368"/>
    <lineage>
        <taxon>Bacteria</taxon>
        <taxon>Bacillati</taxon>
        <taxon>Chloroflexota</taxon>
        <taxon>Ktedonobacteria</taxon>
        <taxon>Ktedonobacterales</taxon>
        <taxon>Dictyobacteraceae</taxon>
        <taxon>Dictyobacter</taxon>
    </lineage>
</organism>
<keyword evidence="2" id="KW-1185">Reference proteome</keyword>
<dbReference type="EMBL" id="BNJJ01000025">
    <property type="protein sequence ID" value="GHO88530.1"/>
    <property type="molecule type" value="Genomic_DNA"/>
</dbReference>
<gene>
    <name evidence="1" type="ORF">KSZ_65360</name>
</gene>
<accession>A0ABQ3VRT4</accession>
<comment type="caution">
    <text evidence="1">The sequence shown here is derived from an EMBL/GenBank/DDBJ whole genome shotgun (WGS) entry which is preliminary data.</text>
</comment>